<dbReference type="GO" id="GO:0009116">
    <property type="term" value="P:nucleoside metabolic process"/>
    <property type="evidence" value="ECO:0007669"/>
    <property type="project" value="InterPro"/>
</dbReference>
<dbReference type="AlphaFoldDB" id="A0AAV9TXN9"/>
<reference evidence="2 3" key="1">
    <citation type="submission" date="2019-10" db="EMBL/GenBank/DDBJ databases">
        <authorList>
            <person name="Palmer J.M."/>
        </authorList>
    </citation>
    <scope>NUCLEOTIDE SEQUENCE [LARGE SCALE GENOMIC DNA]</scope>
    <source>
        <strain evidence="2 3">TWF696</strain>
    </source>
</reference>
<organism evidence="2 3">
    <name type="scientific">Orbilia brochopaga</name>
    <dbReference type="NCBI Taxonomy" id="3140254"/>
    <lineage>
        <taxon>Eukaryota</taxon>
        <taxon>Fungi</taxon>
        <taxon>Dikarya</taxon>
        <taxon>Ascomycota</taxon>
        <taxon>Pezizomycotina</taxon>
        <taxon>Orbiliomycetes</taxon>
        <taxon>Orbiliales</taxon>
        <taxon>Orbiliaceae</taxon>
        <taxon>Orbilia</taxon>
    </lineage>
</organism>
<proteinExistence type="predicted"/>
<comment type="caution">
    <text evidence="2">The sequence shown here is derived from an EMBL/GenBank/DDBJ whole genome shotgun (WGS) entry which is preliminary data.</text>
</comment>
<dbReference type="InterPro" id="IPR035994">
    <property type="entry name" value="Nucleoside_phosphorylase_sf"/>
</dbReference>
<accession>A0AAV9TXN9</accession>
<name>A0AAV9TXN9_9PEZI</name>
<dbReference type="GO" id="GO:0003824">
    <property type="term" value="F:catalytic activity"/>
    <property type="evidence" value="ECO:0007669"/>
    <property type="project" value="InterPro"/>
</dbReference>
<evidence type="ECO:0000313" key="2">
    <source>
        <dbReference type="EMBL" id="KAK6330440.1"/>
    </source>
</evidence>
<evidence type="ECO:0000259" key="1">
    <source>
        <dbReference type="Pfam" id="PF01048"/>
    </source>
</evidence>
<dbReference type="Gene3D" id="3.40.50.1580">
    <property type="entry name" value="Nucleoside phosphorylase domain"/>
    <property type="match status" value="1"/>
</dbReference>
<dbReference type="PANTHER" id="PTHR46082:SF11">
    <property type="entry name" value="AAA+ ATPASE DOMAIN-CONTAINING PROTEIN-RELATED"/>
    <property type="match status" value="1"/>
</dbReference>
<dbReference type="InterPro" id="IPR000845">
    <property type="entry name" value="Nucleoside_phosphorylase_d"/>
</dbReference>
<dbReference type="InterPro" id="IPR053137">
    <property type="entry name" value="NLR-like"/>
</dbReference>
<keyword evidence="3" id="KW-1185">Reference proteome</keyword>
<dbReference type="Proteomes" id="UP001375240">
    <property type="component" value="Unassembled WGS sequence"/>
</dbReference>
<feature type="domain" description="Nucleoside phosphorylase" evidence="1">
    <location>
        <begin position="43"/>
        <end position="300"/>
    </location>
</feature>
<dbReference type="Pfam" id="PF01048">
    <property type="entry name" value="PNP_UDP_1"/>
    <property type="match status" value="1"/>
</dbReference>
<evidence type="ECO:0000313" key="3">
    <source>
        <dbReference type="Proteomes" id="UP001375240"/>
    </source>
</evidence>
<protein>
    <submittedName>
        <fullName evidence="2">SH3 and multiple ankyrin repeat domains protein 2</fullName>
    </submittedName>
</protein>
<dbReference type="SUPFAM" id="SSF53167">
    <property type="entry name" value="Purine and uridine phosphorylases"/>
    <property type="match status" value="1"/>
</dbReference>
<dbReference type="EMBL" id="JAVHNQ010000017">
    <property type="protein sequence ID" value="KAK6330440.1"/>
    <property type="molecule type" value="Genomic_DNA"/>
</dbReference>
<sequence length="356" mass="39420">MATKKQLPADAFTVGIIYAKPLEMTAITVMVDEFYLPVTLQTGDTNEYVLGRIGDQNVAIAGPARGKQGKVSVASVVARIPQTFRNIKVGLLVGIGGGVPYPEKEDVRLGDVVIGAPEYTPAIIQYDLGKQYTDGTEIKRTLNKPPDLLLRVVNNVYDEYQRAMEGEDFFAVHLKRFERFPRLRNLYRRPTAPDRLFRADFEHEDSASSCESHDPAYEIQRHKRDEGTINMHFGTILSGDMVMKSGKIRDELSGRYHRALCFEMEAAGVVDDFPCLVVRGICDYADSHKNKAWQEFAAATAACFAREVLVSMAKRALDGLEAAGKGANTVDIKISAEQNSGIMMGQNTGNISFKSR</sequence>
<gene>
    <name evidence="2" type="primary">SHANK2</name>
    <name evidence="2" type="ORF">TWF696_003332</name>
</gene>
<dbReference type="PANTHER" id="PTHR46082">
    <property type="entry name" value="ATP/GTP-BINDING PROTEIN-RELATED"/>
    <property type="match status" value="1"/>
</dbReference>